<dbReference type="ExpressionAtlas" id="A0A2K3DXG4">
    <property type="expression patterns" value="baseline"/>
</dbReference>
<reference evidence="11" key="2">
    <citation type="submission" date="2021-08" db="PDB data bank">
        <title>The Chlamydomonas mitochondrial ribosome: how to build a ribosome from RNA fragments.</title>
        <authorList>
            <person name="Waltz F."/>
            <person name="Salinas-Giege T."/>
            <person name="Englmeier R."/>
            <person name="Meichel H."/>
            <person name="Soufari H."/>
            <person name="Kuhn L."/>
            <person name="Pfeffer S."/>
            <person name="Foerster F."/>
            <person name="Engel B.D."/>
            <person name="Giege P."/>
            <person name="Drouard L."/>
            <person name="Hashem Y."/>
        </authorList>
    </citation>
    <scope>STRUCTURE BY ELECTRON MICROSCOPY (4.20 ANGSTROMS)</scope>
</reference>
<dbReference type="GeneID" id="5728844"/>
<dbReference type="Proteomes" id="UP000006906">
    <property type="component" value="Chromosome 3"/>
</dbReference>
<dbReference type="EMBL" id="CM008964">
    <property type="protein sequence ID" value="PNW85220.1"/>
    <property type="molecule type" value="Genomic_DNA"/>
</dbReference>
<dbReference type="PaxDb" id="3055-EDP06118"/>
<dbReference type="EMDB" id="EMD-13477"/>
<accession>A0A2K3DXG4</accession>
<dbReference type="OrthoDB" id="274828at2759"/>
<keyword evidence="4" id="KW-0689">Ribosomal protein</keyword>
<evidence type="ECO:0000256" key="4">
    <source>
        <dbReference type="ARBA" id="ARBA00022980"/>
    </source>
</evidence>
<keyword evidence="6" id="KW-0687">Ribonucleoprotein</keyword>
<organism evidence="9 10">
    <name type="scientific">Chlamydomonas reinhardtii</name>
    <name type="common">Chlamydomonas smithii</name>
    <dbReference type="NCBI Taxonomy" id="3055"/>
    <lineage>
        <taxon>Eukaryota</taxon>
        <taxon>Viridiplantae</taxon>
        <taxon>Chlorophyta</taxon>
        <taxon>core chlorophytes</taxon>
        <taxon>Chlorophyceae</taxon>
        <taxon>CS clade</taxon>
        <taxon>Chlamydomonadales</taxon>
        <taxon>Chlamydomonadaceae</taxon>
        <taxon>Chlamydomonas</taxon>
    </lineage>
</organism>
<dbReference type="Gramene" id="PNW85220">
    <property type="protein sequence ID" value="PNW85220"/>
    <property type="gene ID" value="CHLRE_03g176700v5"/>
</dbReference>
<dbReference type="InterPro" id="IPR019368">
    <property type="entry name" value="Ribosomal_mS29"/>
</dbReference>
<dbReference type="GO" id="GO:0003735">
    <property type="term" value="F:structural constituent of ribosome"/>
    <property type="evidence" value="ECO:0000318"/>
    <property type="project" value="GO_Central"/>
</dbReference>
<keyword evidence="11" id="KW-0002">3D-structure</keyword>
<dbReference type="Pfam" id="PF10236">
    <property type="entry name" value="DAP3"/>
    <property type="match status" value="1"/>
</dbReference>
<evidence type="ECO:0007829" key="11">
    <source>
        <dbReference type="PDB" id="7PKQ"/>
    </source>
</evidence>
<feature type="compositionally biased region" description="Gly residues" evidence="8">
    <location>
        <begin position="268"/>
        <end position="277"/>
    </location>
</feature>
<feature type="compositionally biased region" description="Basic and acidic residues" evidence="8">
    <location>
        <begin position="234"/>
        <end position="247"/>
    </location>
</feature>
<dbReference type="SMR" id="A0A2K3DXG4"/>
<protein>
    <recommendedName>
        <fullName evidence="7">Small ribosomal subunit protein mS29</fullName>
    </recommendedName>
</protein>
<proteinExistence type="evidence at protein level"/>
<evidence type="ECO:0000313" key="10">
    <source>
        <dbReference type="Proteomes" id="UP000006906"/>
    </source>
</evidence>
<dbReference type="AlphaFoldDB" id="A0A2K3DXG4"/>
<keyword evidence="3" id="KW-0809">Transit peptide</keyword>
<dbReference type="STRING" id="3055.A0A2K3DXG4"/>
<evidence type="ECO:0000256" key="3">
    <source>
        <dbReference type="ARBA" id="ARBA00022946"/>
    </source>
</evidence>
<evidence type="ECO:0000256" key="8">
    <source>
        <dbReference type="SAM" id="MobiDB-lite"/>
    </source>
</evidence>
<comment type="similarity">
    <text evidence="2">Belongs to the mitochondrion-specific ribosomal protein mS29 family.</text>
</comment>
<keyword evidence="10" id="KW-1185">Reference proteome</keyword>
<dbReference type="RefSeq" id="XP_042926102.1">
    <property type="nucleotide sequence ID" value="XM_043060973.1"/>
</dbReference>
<dbReference type="GO" id="GO:0005763">
    <property type="term" value="C:mitochondrial small ribosomal subunit"/>
    <property type="evidence" value="ECO:0000318"/>
    <property type="project" value="GO_Central"/>
</dbReference>
<dbReference type="PANTHER" id="PTHR12810">
    <property type="entry name" value="MITOCHONDRIAL 28S RIBOSOMAL PROTEIN S29"/>
    <property type="match status" value="1"/>
</dbReference>
<evidence type="ECO:0000256" key="5">
    <source>
        <dbReference type="ARBA" id="ARBA00023128"/>
    </source>
</evidence>
<evidence type="ECO:0000313" key="9">
    <source>
        <dbReference type="EMBL" id="PNW85220.1"/>
    </source>
</evidence>
<reference evidence="9 10" key="1">
    <citation type="journal article" date="2007" name="Science">
        <title>The Chlamydomonas genome reveals the evolution of key animal and plant functions.</title>
        <authorList>
            <person name="Merchant S.S."/>
            <person name="Prochnik S.E."/>
            <person name="Vallon O."/>
            <person name="Harris E.H."/>
            <person name="Karpowicz S.J."/>
            <person name="Witman G.B."/>
            <person name="Terry A."/>
            <person name="Salamov A."/>
            <person name="Fritz-Laylin L.K."/>
            <person name="Marechal-Drouard L."/>
            <person name="Marshall W.F."/>
            <person name="Qu L.H."/>
            <person name="Nelson D.R."/>
            <person name="Sanderfoot A.A."/>
            <person name="Spalding M.H."/>
            <person name="Kapitonov V.V."/>
            <person name="Ren Q."/>
            <person name="Ferris P."/>
            <person name="Lindquist E."/>
            <person name="Shapiro H."/>
            <person name="Lucas S.M."/>
            <person name="Grimwood J."/>
            <person name="Schmutz J."/>
            <person name="Cardol P."/>
            <person name="Cerutti H."/>
            <person name="Chanfreau G."/>
            <person name="Chen C.L."/>
            <person name="Cognat V."/>
            <person name="Croft M.T."/>
            <person name="Dent R."/>
            <person name="Dutcher S."/>
            <person name="Fernandez E."/>
            <person name="Fukuzawa H."/>
            <person name="Gonzalez-Ballester D."/>
            <person name="Gonzalez-Halphen D."/>
            <person name="Hallmann A."/>
            <person name="Hanikenne M."/>
            <person name="Hippler M."/>
            <person name="Inwood W."/>
            <person name="Jabbari K."/>
            <person name="Kalanon M."/>
            <person name="Kuras R."/>
            <person name="Lefebvre P.A."/>
            <person name="Lemaire S.D."/>
            <person name="Lobanov A.V."/>
            <person name="Lohr M."/>
            <person name="Manuell A."/>
            <person name="Meier I."/>
            <person name="Mets L."/>
            <person name="Mittag M."/>
            <person name="Mittelmeier T."/>
            <person name="Moroney J.V."/>
            <person name="Moseley J."/>
            <person name="Napoli C."/>
            <person name="Nedelcu A.M."/>
            <person name="Niyogi K."/>
            <person name="Novoselov S.V."/>
            <person name="Paulsen I.T."/>
            <person name="Pazour G."/>
            <person name="Purton S."/>
            <person name="Ral J.P."/>
            <person name="Riano-Pachon D.M."/>
            <person name="Riekhof W."/>
            <person name="Rymarquis L."/>
            <person name="Schroda M."/>
            <person name="Stern D."/>
            <person name="Umen J."/>
            <person name="Willows R."/>
            <person name="Wilson N."/>
            <person name="Zimmer S.L."/>
            <person name="Allmer J."/>
            <person name="Balk J."/>
            <person name="Bisova K."/>
            <person name="Chen C.J."/>
            <person name="Elias M."/>
            <person name="Gendler K."/>
            <person name="Hauser C."/>
            <person name="Lamb M.R."/>
            <person name="Ledford H."/>
            <person name="Long J.C."/>
            <person name="Minagawa J."/>
            <person name="Page M.D."/>
            <person name="Pan J."/>
            <person name="Pootakham W."/>
            <person name="Roje S."/>
            <person name="Rose A."/>
            <person name="Stahlberg E."/>
            <person name="Terauchi A.M."/>
            <person name="Yang P."/>
            <person name="Ball S."/>
            <person name="Bowler C."/>
            <person name="Dieckmann C.L."/>
            <person name="Gladyshev V.N."/>
            <person name="Green P."/>
            <person name="Jorgensen R."/>
            <person name="Mayfield S."/>
            <person name="Mueller-Roeber B."/>
            <person name="Rajamani S."/>
            <person name="Sayre R.T."/>
            <person name="Brokstein P."/>
            <person name="Dubchak I."/>
            <person name="Goodstein D."/>
            <person name="Hornick L."/>
            <person name="Huang Y.W."/>
            <person name="Jhaveri J."/>
            <person name="Luo Y."/>
            <person name="Martinez D."/>
            <person name="Ngau W.C."/>
            <person name="Otillar B."/>
            <person name="Poliakov A."/>
            <person name="Porter A."/>
            <person name="Szajkowski L."/>
            <person name="Werner G."/>
            <person name="Zhou K."/>
            <person name="Grigoriev I.V."/>
            <person name="Rokhsar D.S."/>
            <person name="Grossman A.R."/>
        </authorList>
    </citation>
    <scope>NUCLEOTIDE SEQUENCE [LARGE SCALE GENOMIC DNA]</scope>
    <source>
        <strain evidence="10">CC-503</strain>
    </source>
</reference>
<feature type="region of interest" description="Disordered" evidence="8">
    <location>
        <begin position="223"/>
        <end position="277"/>
    </location>
</feature>
<dbReference type="InParanoid" id="A0A2K3DXG4"/>
<evidence type="ECO:0000256" key="7">
    <source>
        <dbReference type="ARBA" id="ARBA00035140"/>
    </source>
</evidence>
<gene>
    <name evidence="9" type="ORF">CHLRE_03g176700v5</name>
</gene>
<sequence length="485" mass="49584">MTSALLVASRRARQAQGLPRCLLHAIGIHAGTRAEFASVALQEAGTTPSTSGQEQPSSAQLTPAHLRSYYPLNLALLPEAARGSAGAFYTPRDPGHERRGGCKALQQEMEATGRASILYRPIMAALNGAVAAGQQPRLLLTGPAGCGKSLALLGLVEWARQQGWLVVYVPSCLALVRGGYFARRGRGAAGGWDTLTSAQQLLKGVMDAHGPLLQSLPVLPVPGRAARRQQQQQHEPRQADKPAKVEEGQGQGQGQAGGSGLLEEGSGSASGAGGGGGRTLQDVALRGLSSDDNAQLAVDSALQLIRQLQLLGSGAAQPPDSQPGQPPRVLFALDDYNYLYGPTDYGVQPPSASPLQGRRRVLDAGELILARGLRLLESELGTNPVAAAAAGGGAGGVGGAVVVAATTATPALPAPRSLALEVPHTVVEVPGFDEAETAAALAHYAATGAATRAASAAEARHLFALTGGNGRELRAKAGALGVRVG</sequence>
<dbReference type="PDB" id="7PKQ">
    <property type="method" value="EM"/>
    <property type="resolution" value="4.20 A"/>
    <property type="chains" value="x=1-485"/>
</dbReference>
<feature type="compositionally biased region" description="Gly residues" evidence="8">
    <location>
        <begin position="249"/>
        <end position="260"/>
    </location>
</feature>
<keyword evidence="5" id="KW-0496">Mitochondrion</keyword>
<dbReference type="InterPro" id="IPR027417">
    <property type="entry name" value="P-loop_NTPase"/>
</dbReference>
<dbReference type="PANTHER" id="PTHR12810:SF0">
    <property type="entry name" value="SMALL RIBOSOMAL SUBUNIT PROTEIN MS29"/>
    <property type="match status" value="1"/>
</dbReference>
<evidence type="ECO:0000256" key="6">
    <source>
        <dbReference type="ARBA" id="ARBA00023274"/>
    </source>
</evidence>
<comment type="subcellular location">
    <subcellularLocation>
        <location evidence="1">Mitochondrion</location>
    </subcellularLocation>
</comment>
<dbReference type="KEGG" id="cre:CHLRE_03g176700v5"/>
<dbReference type="SUPFAM" id="SSF52540">
    <property type="entry name" value="P-loop containing nucleoside triphosphate hydrolases"/>
    <property type="match status" value="1"/>
</dbReference>
<evidence type="ECO:0000256" key="2">
    <source>
        <dbReference type="ARBA" id="ARBA00009863"/>
    </source>
</evidence>
<evidence type="ECO:0000256" key="1">
    <source>
        <dbReference type="ARBA" id="ARBA00004173"/>
    </source>
</evidence>
<feature type="compositionally biased region" description="Low complexity" evidence="8">
    <location>
        <begin position="223"/>
        <end position="233"/>
    </location>
</feature>
<name>A0A2K3DXG4_CHLRE</name>